<evidence type="ECO:0000256" key="2">
    <source>
        <dbReference type="ARBA" id="ARBA00011495"/>
    </source>
</evidence>
<keyword evidence="3 7" id="KW-0732">Signal</keyword>
<evidence type="ECO:0000259" key="9">
    <source>
        <dbReference type="Pfam" id="PF25752"/>
    </source>
</evidence>
<feature type="domain" description="Tectonic-1-3 N-terminal" evidence="9">
    <location>
        <begin position="37"/>
        <end position="86"/>
    </location>
</feature>
<evidence type="ECO:0000256" key="3">
    <source>
        <dbReference type="ARBA" id="ARBA00022729"/>
    </source>
</evidence>
<keyword evidence="4" id="KW-0970">Cilium biogenesis/degradation</keyword>
<dbReference type="GeneTree" id="ENSGT00570000079101"/>
<organism evidence="10 11">
    <name type="scientific">Eptatretus burgeri</name>
    <name type="common">Inshore hagfish</name>
    <dbReference type="NCBI Taxonomy" id="7764"/>
    <lineage>
        <taxon>Eukaryota</taxon>
        <taxon>Metazoa</taxon>
        <taxon>Chordata</taxon>
        <taxon>Craniata</taxon>
        <taxon>Vertebrata</taxon>
        <taxon>Cyclostomata</taxon>
        <taxon>Myxini</taxon>
        <taxon>Myxiniformes</taxon>
        <taxon>Myxinidae</taxon>
        <taxon>Eptatretinae</taxon>
        <taxon>Eptatretus</taxon>
    </lineage>
</organism>
<feature type="signal peptide" evidence="7">
    <location>
        <begin position="1"/>
        <end position="19"/>
    </location>
</feature>
<evidence type="ECO:0008006" key="12">
    <source>
        <dbReference type="Google" id="ProtNLM"/>
    </source>
</evidence>
<keyword evidence="11" id="KW-1185">Reference proteome</keyword>
<dbReference type="PANTHER" id="PTHR14611:SF2">
    <property type="entry name" value="TECTONIC"/>
    <property type="match status" value="1"/>
</dbReference>
<dbReference type="GO" id="GO:0060271">
    <property type="term" value="P:cilium assembly"/>
    <property type="evidence" value="ECO:0007669"/>
    <property type="project" value="TreeGrafter"/>
</dbReference>
<feature type="domain" description="Tectonic-1-3" evidence="8">
    <location>
        <begin position="333"/>
        <end position="522"/>
    </location>
</feature>
<keyword evidence="5" id="KW-0325">Glycoprotein</keyword>
<dbReference type="Ensembl" id="ENSEBUT00000014310.1">
    <property type="protein sequence ID" value="ENSEBUP00000013734.1"/>
    <property type="gene ID" value="ENSEBUG00000008650.1"/>
</dbReference>
<evidence type="ECO:0000256" key="1">
    <source>
        <dbReference type="ARBA" id="ARBA00007633"/>
    </source>
</evidence>
<reference evidence="10" key="2">
    <citation type="submission" date="2025-09" db="UniProtKB">
        <authorList>
            <consortium name="Ensembl"/>
        </authorList>
    </citation>
    <scope>IDENTIFICATION</scope>
</reference>
<comment type="similarity">
    <text evidence="1">Belongs to the tectonic family.</text>
</comment>
<evidence type="ECO:0000256" key="4">
    <source>
        <dbReference type="ARBA" id="ARBA00022794"/>
    </source>
</evidence>
<dbReference type="InterPro" id="IPR040354">
    <property type="entry name" value="TCTN1-3"/>
</dbReference>
<keyword evidence="6" id="KW-0812">Transmembrane</keyword>
<feature type="chain" id="PRO_5034545278" description="Tectonic domain-containing protein" evidence="7">
    <location>
        <begin position="20"/>
        <end position="578"/>
    </location>
</feature>
<evidence type="ECO:0000256" key="5">
    <source>
        <dbReference type="ARBA" id="ARBA00023180"/>
    </source>
</evidence>
<keyword evidence="6" id="KW-1133">Transmembrane helix</keyword>
<dbReference type="OMA" id="HEVIYEI"/>
<sequence>MWIRLELAFHNFLIITTLAAHGLLTGLLGNAQQGQDTLLCECDLLHNECDPQCCCDVECGIAEKETFMSCNPPKRGVDTSHCTYTSIDNRSMVSSGLFCVEKDNYPQGSKYSRRSPPINVLEFQSLLAHHDLKSWVLPTSTSHQQSTSYKSGIPVLVCLPGALKPTKLQVPTAVGSSVCLNSAPTGFLIDRSSTCLRLLVDLVSSCNTSSALSLVSFTKMSIVRNPGNFTSCSNIDDLVEVQLSHPILVSPHGLLSSASTDNPLEFEPTSQHGHCLYTVFELHYTVMVGSEGVLGATALAVLGSVPLNATSLWQHFSIRYSMGDLQLKQRLSGNPGYIIGQPIVGAYSGRNGSVLVLLPPAGLSVAAPPPPGNCELAAKSRRMVNFKEDMRSGCVIRSPPASCRLLLQMVCLALFGNQPPNLIARFGNSLPSHMHDWLPVPLNQVECYARAEVAAVGKCDKTSCSLPLSAELRLMWDRVGSLDNPQFKLLEASLHYGPLECIALNNSWQPLLVTTTVTFIEIVRQAAPAYRVAPQLDVRLPSDLFFPFMQSWAEKKMGSWSVVILAIFLHVMVTQRKG</sequence>
<evidence type="ECO:0000256" key="7">
    <source>
        <dbReference type="SAM" id="SignalP"/>
    </source>
</evidence>
<proteinExistence type="inferred from homology"/>
<name>A0A8C4WVN2_EPTBU</name>
<feature type="domain" description="Tectonic-1-3" evidence="8">
    <location>
        <begin position="146"/>
        <end position="319"/>
    </location>
</feature>
<dbReference type="Pfam" id="PF25752">
    <property type="entry name" value="DUF1619_N"/>
    <property type="match status" value="1"/>
</dbReference>
<evidence type="ECO:0000259" key="8">
    <source>
        <dbReference type="Pfam" id="PF07773"/>
    </source>
</evidence>
<dbReference type="InterPro" id="IPR057724">
    <property type="entry name" value="TCTN1-3_N"/>
</dbReference>
<dbReference type="Pfam" id="PF07773">
    <property type="entry name" value="TCTN_DUF1619"/>
    <property type="match status" value="2"/>
</dbReference>
<accession>A0A8C4WVN2</accession>
<dbReference type="PANTHER" id="PTHR14611">
    <property type="entry name" value="TECTONIC FAMILY MEMBER"/>
    <property type="match status" value="1"/>
</dbReference>
<evidence type="ECO:0000313" key="11">
    <source>
        <dbReference type="Proteomes" id="UP000694388"/>
    </source>
</evidence>
<keyword evidence="6" id="KW-0472">Membrane</keyword>
<evidence type="ECO:0000313" key="10">
    <source>
        <dbReference type="Ensembl" id="ENSEBUP00000013734.1"/>
    </source>
</evidence>
<reference evidence="10" key="1">
    <citation type="submission" date="2025-08" db="UniProtKB">
        <authorList>
            <consortium name="Ensembl"/>
        </authorList>
    </citation>
    <scope>IDENTIFICATION</scope>
</reference>
<protein>
    <recommendedName>
        <fullName evidence="12">Tectonic domain-containing protein</fullName>
    </recommendedName>
</protein>
<dbReference type="InterPro" id="IPR011677">
    <property type="entry name" value="TCTN1-3_dom"/>
</dbReference>
<comment type="subunit">
    <text evidence="2">Part of the tectonic-like complex (also named B9 complex).</text>
</comment>
<evidence type="ECO:0000256" key="6">
    <source>
        <dbReference type="SAM" id="Phobius"/>
    </source>
</evidence>
<feature type="transmembrane region" description="Helical" evidence="6">
    <location>
        <begin position="557"/>
        <end position="573"/>
    </location>
</feature>
<dbReference type="AlphaFoldDB" id="A0A8C4WVN2"/>
<dbReference type="GO" id="GO:0035869">
    <property type="term" value="C:ciliary transition zone"/>
    <property type="evidence" value="ECO:0007669"/>
    <property type="project" value="TreeGrafter"/>
</dbReference>
<dbReference type="Proteomes" id="UP000694388">
    <property type="component" value="Unplaced"/>
</dbReference>